<feature type="compositionally biased region" description="Basic and acidic residues" evidence="1">
    <location>
        <begin position="177"/>
        <end position="187"/>
    </location>
</feature>
<dbReference type="RefSeq" id="XP_067918100.1">
    <property type="nucleotide sequence ID" value="XM_068069924.1"/>
</dbReference>
<feature type="compositionally biased region" description="Basic and acidic residues" evidence="1">
    <location>
        <begin position="62"/>
        <end position="79"/>
    </location>
</feature>
<accession>A0A2C6JF58</accession>
<sequence length="269" mass="27776">MKIPPHQETPSGDVLYDEGTHPSSFSSSSSSAGSHDHLGYKGRRAGKTEHMPDAKNTTYEPSSRDREFTPSTFHHHENSQADLLSPPCLPSTSSSSKRGAGGGGSSSRVHSDPSSSSLAGGGGGGGSLLGMPFAFSRPPPPPSLPSGVCTAGGTGSFQNFLGGTYHPNATGSLSSDSLHRRGGEEVFSHGIAGSIPTGRSLEMKIHQGRSSSLGSSAPSSSSFHRGNSQNSHNNTAHLHPHHSRPPPPPAPKEVCIQFPAATQSSIDTD</sequence>
<feature type="compositionally biased region" description="Polar residues" evidence="1">
    <location>
        <begin position="223"/>
        <end position="236"/>
    </location>
</feature>
<proteinExistence type="predicted"/>
<dbReference type="AlphaFoldDB" id="A0A2C6JF58"/>
<feature type="compositionally biased region" description="Polar residues" evidence="1">
    <location>
        <begin position="156"/>
        <end position="176"/>
    </location>
</feature>
<dbReference type="Proteomes" id="UP000221165">
    <property type="component" value="Unassembled WGS sequence"/>
</dbReference>
<keyword evidence="3" id="KW-1185">Reference proteome</keyword>
<evidence type="ECO:0000256" key="1">
    <source>
        <dbReference type="SAM" id="MobiDB-lite"/>
    </source>
</evidence>
<comment type="caution">
    <text evidence="2">The sequence shown here is derived from an EMBL/GenBank/DDBJ whole genome shotgun (WGS) entry which is preliminary data.</text>
</comment>
<feature type="compositionally biased region" description="Low complexity" evidence="1">
    <location>
        <begin position="23"/>
        <end position="33"/>
    </location>
</feature>
<dbReference type="EMBL" id="MIGC01006087">
    <property type="protein sequence ID" value="PHJ16371.1"/>
    <property type="molecule type" value="Genomic_DNA"/>
</dbReference>
<feature type="region of interest" description="Disordered" evidence="1">
    <location>
        <begin position="1"/>
        <end position="269"/>
    </location>
</feature>
<name>A0A2C6JF58_9APIC</name>
<feature type="compositionally biased region" description="Low complexity" evidence="1">
    <location>
        <begin position="210"/>
        <end position="222"/>
    </location>
</feature>
<evidence type="ECO:0000313" key="3">
    <source>
        <dbReference type="Proteomes" id="UP000221165"/>
    </source>
</evidence>
<feature type="compositionally biased region" description="Gly residues" evidence="1">
    <location>
        <begin position="119"/>
        <end position="128"/>
    </location>
</feature>
<feature type="compositionally biased region" description="Low complexity" evidence="1">
    <location>
        <begin position="106"/>
        <end position="118"/>
    </location>
</feature>
<feature type="compositionally biased region" description="Polar residues" evidence="1">
    <location>
        <begin position="260"/>
        <end position="269"/>
    </location>
</feature>
<dbReference type="GeneID" id="94433135"/>
<protein>
    <submittedName>
        <fullName evidence="2">Uncharacterized protein</fullName>
    </submittedName>
</protein>
<evidence type="ECO:0000313" key="2">
    <source>
        <dbReference type="EMBL" id="PHJ16371.1"/>
    </source>
</evidence>
<organism evidence="2 3">
    <name type="scientific">Cystoisospora suis</name>
    <dbReference type="NCBI Taxonomy" id="483139"/>
    <lineage>
        <taxon>Eukaryota</taxon>
        <taxon>Sar</taxon>
        <taxon>Alveolata</taxon>
        <taxon>Apicomplexa</taxon>
        <taxon>Conoidasida</taxon>
        <taxon>Coccidia</taxon>
        <taxon>Eucoccidiorida</taxon>
        <taxon>Eimeriorina</taxon>
        <taxon>Sarcocystidae</taxon>
        <taxon>Cystoisospora</taxon>
    </lineage>
</organism>
<reference evidence="2 3" key="1">
    <citation type="journal article" date="2017" name="Int. J. Parasitol.">
        <title>The genome of the protozoan parasite Cystoisospora suis and a reverse vaccinology approach to identify vaccine candidates.</title>
        <authorList>
            <person name="Palmieri N."/>
            <person name="Shrestha A."/>
            <person name="Ruttkowski B."/>
            <person name="Beck T."/>
            <person name="Vogl C."/>
            <person name="Tomley F."/>
            <person name="Blake D.P."/>
            <person name="Joachim A."/>
        </authorList>
    </citation>
    <scope>NUCLEOTIDE SEQUENCE [LARGE SCALE GENOMIC DNA]</scope>
    <source>
        <strain evidence="2 3">Wien I</strain>
    </source>
</reference>
<dbReference type="VEuPathDB" id="ToxoDB:CSUI_009815"/>
<feature type="compositionally biased region" description="Low complexity" evidence="1">
    <location>
        <begin position="83"/>
        <end position="98"/>
    </location>
</feature>
<gene>
    <name evidence="2" type="ORF">CSUI_009815</name>
</gene>